<accession>A0A1C7LM53</accession>
<reference evidence="1 2" key="1">
    <citation type="submission" date="2016-03" db="EMBL/GenBank/DDBJ databases">
        <title>Whole genome sequencing of Grifola frondosa 9006-11.</title>
        <authorList>
            <person name="Min B."/>
            <person name="Park H."/>
            <person name="Kim J.-G."/>
            <person name="Cho H."/>
            <person name="Oh Y.-L."/>
            <person name="Kong W.-S."/>
            <person name="Choi I.-G."/>
        </authorList>
    </citation>
    <scope>NUCLEOTIDE SEQUENCE [LARGE SCALE GENOMIC DNA]</scope>
    <source>
        <strain evidence="1 2">9006-11</strain>
    </source>
</reference>
<evidence type="ECO:0000313" key="2">
    <source>
        <dbReference type="Proteomes" id="UP000092993"/>
    </source>
</evidence>
<dbReference type="AlphaFoldDB" id="A0A1C7LM53"/>
<dbReference type="Proteomes" id="UP000092993">
    <property type="component" value="Unassembled WGS sequence"/>
</dbReference>
<comment type="caution">
    <text evidence="1">The sequence shown here is derived from an EMBL/GenBank/DDBJ whole genome shotgun (WGS) entry which is preliminary data.</text>
</comment>
<protein>
    <submittedName>
        <fullName evidence="1">Uncharacterized protein</fullName>
    </submittedName>
</protein>
<sequence length="79" mass="8389">MREGAGRALGRGAAGAPGKRVLGETRAEIREFSVWMCKLKGADSENEGRAGPEENAGGDVCRFGAYYRQGEPHASAHRA</sequence>
<dbReference type="EMBL" id="LUGG01000038">
    <property type="protein sequence ID" value="OBZ65823.1"/>
    <property type="molecule type" value="Genomic_DNA"/>
</dbReference>
<keyword evidence="2" id="KW-1185">Reference proteome</keyword>
<gene>
    <name evidence="1" type="ORF">A0H81_14139</name>
</gene>
<evidence type="ECO:0000313" key="1">
    <source>
        <dbReference type="EMBL" id="OBZ65823.1"/>
    </source>
</evidence>
<organism evidence="1 2">
    <name type="scientific">Grifola frondosa</name>
    <name type="common">Maitake</name>
    <name type="synonym">Polyporus frondosus</name>
    <dbReference type="NCBI Taxonomy" id="5627"/>
    <lineage>
        <taxon>Eukaryota</taxon>
        <taxon>Fungi</taxon>
        <taxon>Dikarya</taxon>
        <taxon>Basidiomycota</taxon>
        <taxon>Agaricomycotina</taxon>
        <taxon>Agaricomycetes</taxon>
        <taxon>Polyporales</taxon>
        <taxon>Grifolaceae</taxon>
        <taxon>Grifola</taxon>
    </lineage>
</organism>
<name>A0A1C7LM53_GRIFR</name>
<proteinExistence type="predicted"/>